<feature type="transmembrane region" description="Helical" evidence="1">
    <location>
        <begin position="28"/>
        <end position="46"/>
    </location>
</feature>
<dbReference type="Proteomes" id="UP000466894">
    <property type="component" value="Chromosome"/>
</dbReference>
<dbReference type="RefSeq" id="WP_179961759.1">
    <property type="nucleotide sequence ID" value="NZ_AP022583.1"/>
</dbReference>
<dbReference type="EMBL" id="AP022583">
    <property type="protein sequence ID" value="BBY08826.1"/>
    <property type="molecule type" value="Genomic_DNA"/>
</dbReference>
<keyword evidence="1" id="KW-0812">Transmembrane</keyword>
<dbReference type="KEGG" id="mnv:MNVI_41440"/>
<organism evidence="2 3">
    <name type="scientific">Mycobacterium noviomagense</name>
    <dbReference type="NCBI Taxonomy" id="459858"/>
    <lineage>
        <taxon>Bacteria</taxon>
        <taxon>Bacillati</taxon>
        <taxon>Actinomycetota</taxon>
        <taxon>Actinomycetes</taxon>
        <taxon>Mycobacteriales</taxon>
        <taxon>Mycobacteriaceae</taxon>
        <taxon>Mycobacterium</taxon>
    </lineage>
</organism>
<evidence type="ECO:0000313" key="3">
    <source>
        <dbReference type="Proteomes" id="UP000466894"/>
    </source>
</evidence>
<dbReference type="AlphaFoldDB" id="A0A7I7PJT5"/>
<keyword evidence="2" id="KW-0449">Lipoprotein</keyword>
<name>A0A7I7PJT5_9MYCO</name>
<gene>
    <name evidence="2" type="primary">lppJ_2</name>
    <name evidence="2" type="ORF">MNVI_41440</name>
</gene>
<evidence type="ECO:0000313" key="2">
    <source>
        <dbReference type="EMBL" id="BBY08826.1"/>
    </source>
</evidence>
<proteinExistence type="predicted"/>
<accession>A0A7I7PJT5</accession>
<evidence type="ECO:0000256" key="1">
    <source>
        <dbReference type="SAM" id="Phobius"/>
    </source>
</evidence>
<keyword evidence="1" id="KW-0472">Membrane</keyword>
<sequence>MTLTQHIDRWSSNGGRPEWSQSAATRPLIAAALVISLLLGGAFLSIGRLHSSPADYLEHPDHPVTDEQSKAEVVEPAKEIVAIGGLQKSAAGYMLMSCKNQHDPPYQGAIYLTFSVPADVRADSYFHSIAAAMSAHGWHQGLDPTQRVYGKTLYKNGATAIIYRDSDYPALGVARLYGQCRNVSDHRTDTTAWTDISDQIGPAR</sequence>
<keyword evidence="1" id="KW-1133">Transmembrane helix</keyword>
<protein>
    <submittedName>
        <fullName evidence="2">Putative lipoprotein LppJ</fullName>
    </submittedName>
</protein>
<reference evidence="2 3" key="1">
    <citation type="journal article" date="2019" name="Emerg. Microbes Infect.">
        <title>Comprehensive subspecies identification of 175 nontuberculous mycobacteria species based on 7547 genomic profiles.</title>
        <authorList>
            <person name="Matsumoto Y."/>
            <person name="Kinjo T."/>
            <person name="Motooka D."/>
            <person name="Nabeya D."/>
            <person name="Jung N."/>
            <person name="Uechi K."/>
            <person name="Horii T."/>
            <person name="Iida T."/>
            <person name="Fujita J."/>
            <person name="Nakamura S."/>
        </authorList>
    </citation>
    <scope>NUCLEOTIDE SEQUENCE [LARGE SCALE GENOMIC DNA]</scope>
    <source>
        <strain evidence="2 3">JCM 16367</strain>
    </source>
</reference>